<dbReference type="EMBL" id="CAICTM010000602">
    <property type="protein sequence ID" value="CAB9513636.1"/>
    <property type="molecule type" value="Genomic_DNA"/>
</dbReference>
<keyword evidence="1" id="KW-0732">Signal</keyword>
<name>A0A9N8E2Z5_9STRA</name>
<evidence type="ECO:0000256" key="1">
    <source>
        <dbReference type="SAM" id="SignalP"/>
    </source>
</evidence>
<dbReference type="AlphaFoldDB" id="A0A9N8E2Z5"/>
<dbReference type="Proteomes" id="UP001153069">
    <property type="component" value="Unassembled WGS sequence"/>
</dbReference>
<evidence type="ECO:0000313" key="2">
    <source>
        <dbReference type="EMBL" id="CAB9513636.1"/>
    </source>
</evidence>
<evidence type="ECO:0000313" key="3">
    <source>
        <dbReference type="Proteomes" id="UP001153069"/>
    </source>
</evidence>
<gene>
    <name evidence="2" type="ORF">SEMRO_603_G173980.1</name>
</gene>
<feature type="chain" id="PRO_5040194320" evidence="1">
    <location>
        <begin position="23"/>
        <end position="187"/>
    </location>
</feature>
<feature type="signal peptide" evidence="1">
    <location>
        <begin position="1"/>
        <end position="22"/>
    </location>
</feature>
<sequence>MKSLSSQAFILYLALLPSQCQSRAVGGVIPPHALPGHSNTPAPAANVTNTTAAEAIPIVVYKTQQEIDEVCLPFYFDLCEAACQGSECCFNVDGNGCDDDFPCEDYSACEPVLYTPRIDETTDPALVAACPDSLSLDTTTADEKNGCLVACGDSGCCFGKSLERVCGSSEPGVDCSRWKACTITRGF</sequence>
<organism evidence="2 3">
    <name type="scientific">Seminavis robusta</name>
    <dbReference type="NCBI Taxonomy" id="568900"/>
    <lineage>
        <taxon>Eukaryota</taxon>
        <taxon>Sar</taxon>
        <taxon>Stramenopiles</taxon>
        <taxon>Ochrophyta</taxon>
        <taxon>Bacillariophyta</taxon>
        <taxon>Bacillariophyceae</taxon>
        <taxon>Bacillariophycidae</taxon>
        <taxon>Naviculales</taxon>
        <taxon>Naviculaceae</taxon>
        <taxon>Seminavis</taxon>
    </lineage>
</organism>
<comment type="caution">
    <text evidence="2">The sequence shown here is derived from an EMBL/GenBank/DDBJ whole genome shotgun (WGS) entry which is preliminary data.</text>
</comment>
<reference evidence="2" key="1">
    <citation type="submission" date="2020-06" db="EMBL/GenBank/DDBJ databases">
        <authorList>
            <consortium name="Plant Systems Biology data submission"/>
        </authorList>
    </citation>
    <scope>NUCLEOTIDE SEQUENCE</scope>
    <source>
        <strain evidence="2">D6</strain>
    </source>
</reference>
<accession>A0A9N8E2Z5</accession>
<keyword evidence="3" id="KW-1185">Reference proteome</keyword>
<proteinExistence type="predicted"/>
<protein>
    <submittedName>
        <fullName evidence="2">Uncharacterized protein</fullName>
    </submittedName>
</protein>